<sequence length="119" mass="13134">MAKDRAAGSPETARPLYLAKAEFFKSLGHPVRVRVLELLCIREHLVSELLGEIDVESANLSQQLAVLRRAGLVRTRKQGSAVYYSLTSPEVSQLMAVARSILTGVLADQMQLLEELRTS</sequence>
<evidence type="ECO:0000256" key="1">
    <source>
        <dbReference type="ARBA" id="ARBA00023015"/>
    </source>
</evidence>
<dbReference type="RefSeq" id="WP_210027551.1">
    <property type="nucleotide sequence ID" value="NZ_JAGINU010000001.1"/>
</dbReference>
<dbReference type="InterPro" id="IPR001845">
    <property type="entry name" value="HTH_ArsR_DNA-bd_dom"/>
</dbReference>
<dbReference type="InterPro" id="IPR051011">
    <property type="entry name" value="Metal_resp_trans_reg"/>
</dbReference>
<keyword evidence="6" id="KW-1185">Reference proteome</keyword>
<dbReference type="Gene3D" id="1.10.10.10">
    <property type="entry name" value="Winged helix-like DNA-binding domain superfamily/Winged helix DNA-binding domain"/>
    <property type="match status" value="1"/>
</dbReference>
<organism evidence="5 6">
    <name type="scientific">Pseudonocardia parietis</name>
    <dbReference type="NCBI Taxonomy" id="570936"/>
    <lineage>
        <taxon>Bacteria</taxon>
        <taxon>Bacillati</taxon>
        <taxon>Actinomycetota</taxon>
        <taxon>Actinomycetes</taxon>
        <taxon>Pseudonocardiales</taxon>
        <taxon>Pseudonocardiaceae</taxon>
        <taxon>Pseudonocardia</taxon>
    </lineage>
</organism>
<reference evidence="5 6" key="1">
    <citation type="submission" date="2021-03" db="EMBL/GenBank/DDBJ databases">
        <title>Sequencing the genomes of 1000 actinobacteria strains.</title>
        <authorList>
            <person name="Klenk H.-P."/>
        </authorList>
    </citation>
    <scope>NUCLEOTIDE SEQUENCE [LARGE SCALE GENOMIC DNA]</scope>
    <source>
        <strain evidence="5 6">DSM 45256</strain>
    </source>
</reference>
<keyword evidence="1" id="KW-0805">Transcription regulation</keyword>
<dbReference type="InterPro" id="IPR011991">
    <property type="entry name" value="ArsR-like_HTH"/>
</dbReference>
<accession>A0ABS4VV39</accession>
<dbReference type="SMART" id="SM00418">
    <property type="entry name" value="HTH_ARSR"/>
    <property type="match status" value="1"/>
</dbReference>
<feature type="domain" description="HTH arsR-type" evidence="4">
    <location>
        <begin position="12"/>
        <end position="106"/>
    </location>
</feature>
<dbReference type="NCBIfam" id="NF033788">
    <property type="entry name" value="HTH_metalloreg"/>
    <property type="match status" value="1"/>
</dbReference>
<dbReference type="InterPro" id="IPR036388">
    <property type="entry name" value="WH-like_DNA-bd_sf"/>
</dbReference>
<dbReference type="CDD" id="cd00090">
    <property type="entry name" value="HTH_ARSR"/>
    <property type="match status" value="1"/>
</dbReference>
<evidence type="ECO:0000256" key="2">
    <source>
        <dbReference type="ARBA" id="ARBA00023125"/>
    </source>
</evidence>
<evidence type="ECO:0000313" key="5">
    <source>
        <dbReference type="EMBL" id="MBP2367419.1"/>
    </source>
</evidence>
<keyword evidence="2" id="KW-0238">DNA-binding</keyword>
<dbReference type="EMBL" id="JAGINU010000001">
    <property type="protein sequence ID" value="MBP2367419.1"/>
    <property type="molecule type" value="Genomic_DNA"/>
</dbReference>
<comment type="caution">
    <text evidence="5">The sequence shown here is derived from an EMBL/GenBank/DDBJ whole genome shotgun (WGS) entry which is preliminary data.</text>
</comment>
<dbReference type="SUPFAM" id="SSF46785">
    <property type="entry name" value="Winged helix' DNA-binding domain"/>
    <property type="match status" value="1"/>
</dbReference>
<proteinExistence type="predicted"/>
<name>A0ABS4VV39_9PSEU</name>
<dbReference type="PROSITE" id="PS50987">
    <property type="entry name" value="HTH_ARSR_2"/>
    <property type="match status" value="1"/>
</dbReference>
<evidence type="ECO:0000259" key="4">
    <source>
        <dbReference type="PROSITE" id="PS50987"/>
    </source>
</evidence>
<gene>
    <name evidence="5" type="ORF">JOF36_003115</name>
</gene>
<dbReference type="PANTHER" id="PTHR43132:SF2">
    <property type="entry name" value="ARSENICAL RESISTANCE OPERON REPRESSOR ARSR-RELATED"/>
    <property type="match status" value="1"/>
</dbReference>
<evidence type="ECO:0000256" key="3">
    <source>
        <dbReference type="ARBA" id="ARBA00023163"/>
    </source>
</evidence>
<dbReference type="Pfam" id="PF01022">
    <property type="entry name" value="HTH_5"/>
    <property type="match status" value="1"/>
</dbReference>
<dbReference type="InterPro" id="IPR036390">
    <property type="entry name" value="WH_DNA-bd_sf"/>
</dbReference>
<protein>
    <submittedName>
        <fullName evidence="5">ArsR family transcriptional regulator</fullName>
    </submittedName>
</protein>
<keyword evidence="3" id="KW-0804">Transcription</keyword>
<dbReference type="PANTHER" id="PTHR43132">
    <property type="entry name" value="ARSENICAL RESISTANCE OPERON REPRESSOR ARSR-RELATED"/>
    <property type="match status" value="1"/>
</dbReference>
<dbReference type="Proteomes" id="UP001519295">
    <property type="component" value="Unassembled WGS sequence"/>
</dbReference>
<evidence type="ECO:0000313" key="6">
    <source>
        <dbReference type="Proteomes" id="UP001519295"/>
    </source>
</evidence>
<dbReference type="PRINTS" id="PR00778">
    <property type="entry name" value="HTHARSR"/>
</dbReference>